<protein>
    <submittedName>
        <fullName evidence="3">Uncharacterized protein</fullName>
    </submittedName>
</protein>
<dbReference type="EMBL" id="JARRYG010000010">
    <property type="protein sequence ID" value="MDG4696803.1"/>
    <property type="molecule type" value="Genomic_DNA"/>
</dbReference>
<feature type="coiled-coil region" evidence="1">
    <location>
        <begin position="284"/>
        <end position="311"/>
    </location>
</feature>
<name>A0AA42FPG1_9GAMM</name>
<accession>A0AA42FPG1</accession>
<evidence type="ECO:0000313" key="4">
    <source>
        <dbReference type="EMBL" id="MDO7857582.1"/>
    </source>
</evidence>
<feature type="region of interest" description="Disordered" evidence="2">
    <location>
        <begin position="158"/>
        <end position="182"/>
    </location>
</feature>
<reference evidence="4" key="3">
    <citation type="journal article" date="2024" name="Int. J. Antimicrob. Agents">
        <title>Identification of a novel Providencia species showing multi-drug-resistant in three patients with hospital-acquired infection.</title>
        <authorList>
            <person name="Yang W."/>
            <person name="Chen J."/>
            <person name="Yang F."/>
            <person name="Ji P."/>
            <person name="Shen S."/>
            <person name="Yin D."/>
            <person name="Hu F."/>
        </authorList>
    </citation>
    <scope>NUCLEOTIDE SEQUENCE</scope>
    <source>
        <strain evidence="4">CRE-138-0111</strain>
    </source>
</reference>
<sequence>MKITLSNLSGHSEIFKNISNSDDFIKKIFAVTASSRKEPLSTQQQSKLSDAYSLESIDSAYESDSESINNTKLLSADEFKHKVNQLKVRLYKFYASTFYNEQDADSLITENQTVFEDFNSADKEIRKYADFLYPHVKTPGINIKNSEIKNEIIKNHHHPKQLENKNSTKTPLITRTNKKNTNNIDLPLEPMKQKTKNSSQKKFKYVHYKVADNNQDNSKYIPLPKSTFEFKGNIQQTKTSVLRTQYIMQHYKLSNKSMPLDYKPRKNHFNRNVNSIKTADLIKISNSIEKEKRLTMEMKALKDNIFEIQNQIHINDNLLKELKKQTIK</sequence>
<keyword evidence="1" id="KW-0175">Coiled coil</keyword>
<dbReference type="Proteomes" id="UP001156701">
    <property type="component" value="Unassembled WGS sequence"/>
</dbReference>
<feature type="compositionally biased region" description="Polar residues" evidence="2">
    <location>
        <begin position="164"/>
        <end position="175"/>
    </location>
</feature>
<gene>
    <name evidence="3" type="ORF">P7V44_11185</name>
    <name evidence="4" type="ORF">Q5E86_14760</name>
</gene>
<evidence type="ECO:0000256" key="1">
    <source>
        <dbReference type="SAM" id="Coils"/>
    </source>
</evidence>
<evidence type="ECO:0000313" key="3">
    <source>
        <dbReference type="EMBL" id="MDG4696803.1"/>
    </source>
</evidence>
<dbReference type="AlphaFoldDB" id="A0AA42FPG1"/>
<evidence type="ECO:0000256" key="2">
    <source>
        <dbReference type="SAM" id="MobiDB-lite"/>
    </source>
</evidence>
<organism evidence="3 5">
    <name type="scientific">Providencia huashanensis</name>
    <dbReference type="NCBI Taxonomy" id="3037798"/>
    <lineage>
        <taxon>Bacteria</taxon>
        <taxon>Pseudomonadati</taxon>
        <taxon>Pseudomonadota</taxon>
        <taxon>Gammaproteobacteria</taxon>
        <taxon>Enterobacterales</taxon>
        <taxon>Morganellaceae</taxon>
        <taxon>Providencia</taxon>
    </lineage>
</organism>
<reference evidence="4" key="2">
    <citation type="submission" date="2023-07" db="EMBL/GenBank/DDBJ databases">
        <authorList>
            <person name="Yang W."/>
            <person name="Chen J."/>
            <person name="Ji P."/>
            <person name="Hu F."/>
        </authorList>
    </citation>
    <scope>NUCLEOTIDE SEQUENCE</scope>
    <source>
        <strain evidence="4">CRE-138-0111</strain>
    </source>
</reference>
<evidence type="ECO:0000313" key="6">
    <source>
        <dbReference type="Proteomes" id="UP001176478"/>
    </source>
</evidence>
<dbReference type="Proteomes" id="UP001176478">
    <property type="component" value="Unassembled WGS sequence"/>
</dbReference>
<comment type="caution">
    <text evidence="3">The sequence shown here is derived from an EMBL/GenBank/DDBJ whole genome shotgun (WGS) entry which is preliminary data.</text>
</comment>
<keyword evidence="6" id="KW-1185">Reference proteome</keyword>
<proteinExistence type="predicted"/>
<dbReference type="EMBL" id="JAUQTG010000008">
    <property type="protein sequence ID" value="MDO7857582.1"/>
    <property type="molecule type" value="Genomic_DNA"/>
</dbReference>
<evidence type="ECO:0000313" key="5">
    <source>
        <dbReference type="Proteomes" id="UP001156701"/>
    </source>
</evidence>
<dbReference type="RefSeq" id="WP_166696965.1">
    <property type="nucleotide sequence ID" value="NZ_JARRYG010000010.1"/>
</dbReference>
<reference evidence="3" key="1">
    <citation type="submission" date="2023-03" db="EMBL/GenBank/DDBJ databases">
        <title>a new species belonging to Providencia genus.</title>
        <authorList>
            <person name="Yang W."/>
            <person name="Hu F."/>
            <person name="Shen S."/>
            <person name="Ding L."/>
            <person name="Yin D."/>
        </authorList>
    </citation>
    <scope>NUCLEOTIDE SEQUENCE</scope>
    <source>
        <strain evidence="3">CRE-3FA-0001</strain>
    </source>
</reference>